<accession>A0AAN9V090</accession>
<dbReference type="PANTHER" id="PTHR24305:SF226">
    <property type="entry name" value="CYTOCHROME P450 MONOOXYGENASE"/>
    <property type="match status" value="1"/>
</dbReference>
<evidence type="ECO:0000313" key="7">
    <source>
        <dbReference type="EMBL" id="KAK7751118.1"/>
    </source>
</evidence>
<evidence type="ECO:0000256" key="5">
    <source>
        <dbReference type="PIRSR" id="PIRSR602401-1"/>
    </source>
</evidence>
<dbReference type="PRINTS" id="PR00463">
    <property type="entry name" value="EP450I"/>
</dbReference>
<dbReference type="InterPro" id="IPR017972">
    <property type="entry name" value="Cyt_P450_CS"/>
</dbReference>
<keyword evidence="2 5" id="KW-0349">Heme</keyword>
<dbReference type="InterPro" id="IPR050121">
    <property type="entry name" value="Cytochrome_P450_monoxygenase"/>
</dbReference>
<evidence type="ECO:0000256" key="6">
    <source>
        <dbReference type="RuleBase" id="RU000461"/>
    </source>
</evidence>
<dbReference type="GO" id="GO:0004497">
    <property type="term" value="F:monooxygenase activity"/>
    <property type="evidence" value="ECO:0007669"/>
    <property type="project" value="UniProtKB-KW"/>
</dbReference>
<dbReference type="InterPro" id="IPR002401">
    <property type="entry name" value="Cyt_P450_E_grp-I"/>
</dbReference>
<proteinExistence type="inferred from homology"/>
<dbReference type="InterPro" id="IPR001128">
    <property type="entry name" value="Cyt_P450"/>
</dbReference>
<dbReference type="Gene3D" id="1.10.630.10">
    <property type="entry name" value="Cytochrome P450"/>
    <property type="match status" value="1"/>
</dbReference>
<evidence type="ECO:0000256" key="4">
    <source>
        <dbReference type="ARBA" id="ARBA00023004"/>
    </source>
</evidence>
<dbReference type="GO" id="GO:0016705">
    <property type="term" value="F:oxidoreductase activity, acting on paired donors, with incorporation or reduction of molecular oxygen"/>
    <property type="evidence" value="ECO:0007669"/>
    <property type="project" value="InterPro"/>
</dbReference>
<dbReference type="Pfam" id="PF00067">
    <property type="entry name" value="p450"/>
    <property type="match status" value="1"/>
</dbReference>
<reference evidence="7 8" key="1">
    <citation type="submission" date="2024-02" db="EMBL/GenBank/DDBJ databases">
        <title>De novo assembly and annotation of 12 fungi associated with fruit tree decline syndrome in Ontario, Canada.</title>
        <authorList>
            <person name="Sulman M."/>
            <person name="Ellouze W."/>
            <person name="Ilyukhin E."/>
        </authorList>
    </citation>
    <scope>NUCLEOTIDE SEQUENCE [LARGE SCALE GENOMIC DNA]</scope>
    <source>
        <strain evidence="7 8">M11/M66-122</strain>
    </source>
</reference>
<feature type="binding site" description="axial binding residue" evidence="5">
    <location>
        <position position="207"/>
    </location>
    <ligand>
        <name>heme</name>
        <dbReference type="ChEBI" id="CHEBI:30413"/>
    </ligand>
    <ligandPart>
        <name>Fe</name>
        <dbReference type="ChEBI" id="CHEBI:18248"/>
    </ligandPart>
</feature>
<dbReference type="PRINTS" id="PR00385">
    <property type="entry name" value="P450"/>
</dbReference>
<dbReference type="PROSITE" id="PS00086">
    <property type="entry name" value="CYTOCHROME_P450"/>
    <property type="match status" value="1"/>
</dbReference>
<protein>
    <recommendedName>
        <fullName evidence="9">Cytochrome P450</fullName>
    </recommendedName>
</protein>
<dbReference type="SUPFAM" id="SSF48264">
    <property type="entry name" value="Cytochrome P450"/>
    <property type="match status" value="1"/>
</dbReference>
<keyword evidence="8" id="KW-1185">Reference proteome</keyword>
<name>A0AAN9V090_9PEZI</name>
<keyword evidence="6" id="KW-0560">Oxidoreductase</keyword>
<evidence type="ECO:0000256" key="1">
    <source>
        <dbReference type="ARBA" id="ARBA00001971"/>
    </source>
</evidence>
<dbReference type="AlphaFoldDB" id="A0AAN9V090"/>
<dbReference type="Proteomes" id="UP001320420">
    <property type="component" value="Unassembled WGS sequence"/>
</dbReference>
<dbReference type="PANTHER" id="PTHR24305">
    <property type="entry name" value="CYTOCHROME P450"/>
    <property type="match status" value="1"/>
</dbReference>
<keyword evidence="3 5" id="KW-0479">Metal-binding</keyword>
<dbReference type="EMBL" id="JAKJXP020000054">
    <property type="protein sequence ID" value="KAK7751118.1"/>
    <property type="molecule type" value="Genomic_DNA"/>
</dbReference>
<comment type="caution">
    <text evidence="7">The sequence shown here is derived from an EMBL/GenBank/DDBJ whole genome shotgun (WGS) entry which is preliminary data.</text>
</comment>
<evidence type="ECO:0008006" key="9">
    <source>
        <dbReference type="Google" id="ProtNLM"/>
    </source>
</evidence>
<sequence>MIEQHRALLEKMIKARTTEDKHARHDLFSVASGANDAAVNPNESIRMSDIWSEAMSFFPAGAFSSSVAMSAVFFYLSRSSTCYERLADEIRSTFASSEEIKGGPKLSSYQYLRPVIDESMRLAPPVPGTLWREVPSMDDGPTVIDGHVVPPGTQVGVNIYSLHHNEDYFPDAFAFKPERWLASETPEAQRKVMNEAFTPFSIGYRGCAGKAMAYFEMNLVIAKNLWHFDFEIALGKLGAIGAGTPGRTDEDIDLMKTSSDLIHSYPPKPLNSGKRL</sequence>
<evidence type="ECO:0000313" key="8">
    <source>
        <dbReference type="Proteomes" id="UP001320420"/>
    </source>
</evidence>
<evidence type="ECO:0000256" key="2">
    <source>
        <dbReference type="ARBA" id="ARBA00022617"/>
    </source>
</evidence>
<comment type="similarity">
    <text evidence="6">Belongs to the cytochrome P450 family.</text>
</comment>
<evidence type="ECO:0000256" key="3">
    <source>
        <dbReference type="ARBA" id="ARBA00022723"/>
    </source>
</evidence>
<organism evidence="7 8">
    <name type="scientific">Diatrype stigma</name>
    <dbReference type="NCBI Taxonomy" id="117547"/>
    <lineage>
        <taxon>Eukaryota</taxon>
        <taxon>Fungi</taxon>
        <taxon>Dikarya</taxon>
        <taxon>Ascomycota</taxon>
        <taxon>Pezizomycotina</taxon>
        <taxon>Sordariomycetes</taxon>
        <taxon>Xylariomycetidae</taxon>
        <taxon>Xylariales</taxon>
        <taxon>Diatrypaceae</taxon>
        <taxon>Diatrype</taxon>
    </lineage>
</organism>
<dbReference type="InterPro" id="IPR036396">
    <property type="entry name" value="Cyt_P450_sf"/>
</dbReference>
<keyword evidence="4 5" id="KW-0408">Iron</keyword>
<dbReference type="GO" id="GO:0005506">
    <property type="term" value="F:iron ion binding"/>
    <property type="evidence" value="ECO:0007669"/>
    <property type="project" value="InterPro"/>
</dbReference>
<comment type="cofactor">
    <cofactor evidence="1 5">
        <name>heme</name>
        <dbReference type="ChEBI" id="CHEBI:30413"/>
    </cofactor>
</comment>
<keyword evidence="6" id="KW-0503">Monooxygenase</keyword>
<gene>
    <name evidence="7" type="ORF">SLS62_006947</name>
</gene>
<dbReference type="GO" id="GO:0020037">
    <property type="term" value="F:heme binding"/>
    <property type="evidence" value="ECO:0007669"/>
    <property type="project" value="InterPro"/>
</dbReference>